<reference evidence="1" key="1">
    <citation type="submission" date="2015-05" db="EMBL/GenBank/DDBJ databases">
        <title>Permanent draft genome of Rhodopirellula islandicus K833.</title>
        <authorList>
            <person name="Kizina J."/>
            <person name="Richter M."/>
            <person name="Glockner F.O."/>
            <person name="Harder J."/>
        </authorList>
    </citation>
    <scope>NUCLEOTIDE SEQUENCE [LARGE SCALE GENOMIC DNA]</scope>
    <source>
        <strain evidence="1">K833</strain>
    </source>
</reference>
<dbReference type="AlphaFoldDB" id="A0A0J1B356"/>
<evidence type="ECO:0000313" key="1">
    <source>
        <dbReference type="EMBL" id="KLU01207.1"/>
    </source>
</evidence>
<proteinExistence type="predicted"/>
<accession>A0A0J1B356</accession>
<gene>
    <name evidence="1" type="ORF">RISK_006776</name>
</gene>
<name>A0A0J1B356_RHOIS</name>
<keyword evidence="2" id="KW-1185">Reference proteome</keyword>
<dbReference type="Proteomes" id="UP000036367">
    <property type="component" value="Unassembled WGS sequence"/>
</dbReference>
<dbReference type="EMBL" id="LECT01000055">
    <property type="protein sequence ID" value="KLU01207.1"/>
    <property type="molecule type" value="Genomic_DNA"/>
</dbReference>
<protein>
    <submittedName>
        <fullName evidence="1">Uncharacterized protein</fullName>
    </submittedName>
</protein>
<comment type="caution">
    <text evidence="1">The sequence shown here is derived from an EMBL/GenBank/DDBJ whole genome shotgun (WGS) entry which is preliminary data.</text>
</comment>
<sequence>MNAKKAGPKTVPKNNTAITNVQVRAPRSIGIDHGMIANRIKMRSKVMSNLSSFETALGKSNRVLSPSPIIHFNDCDDSVDCACHDGRTHPTHSPERNVRFD</sequence>
<organism evidence="1 2">
    <name type="scientific">Rhodopirellula islandica</name>
    <dbReference type="NCBI Taxonomy" id="595434"/>
    <lineage>
        <taxon>Bacteria</taxon>
        <taxon>Pseudomonadati</taxon>
        <taxon>Planctomycetota</taxon>
        <taxon>Planctomycetia</taxon>
        <taxon>Pirellulales</taxon>
        <taxon>Pirellulaceae</taxon>
        <taxon>Rhodopirellula</taxon>
    </lineage>
</organism>
<evidence type="ECO:0000313" key="2">
    <source>
        <dbReference type="Proteomes" id="UP000036367"/>
    </source>
</evidence>